<evidence type="ECO:0000313" key="1">
    <source>
        <dbReference type="EMBL" id="OAV25457.1"/>
    </source>
</evidence>
<evidence type="ECO:0000313" key="2">
    <source>
        <dbReference type="Proteomes" id="UP000078295"/>
    </source>
</evidence>
<proteinExistence type="predicted"/>
<accession>A0AB36DNZ0</accession>
<gene>
    <name evidence="1" type="ORF">AO370_0927</name>
</gene>
<dbReference type="EMBL" id="LXHQ01000029">
    <property type="protein sequence ID" value="OAV25457.1"/>
    <property type="molecule type" value="Genomic_DNA"/>
</dbReference>
<protein>
    <submittedName>
        <fullName evidence="1">Uncharacterized protein</fullName>
    </submittedName>
</protein>
<name>A0AB36DNZ0_MORCA</name>
<organism evidence="1 2">
    <name type="scientific">Moraxella catarrhalis</name>
    <name type="common">Branhamella catarrhalis</name>
    <dbReference type="NCBI Taxonomy" id="480"/>
    <lineage>
        <taxon>Bacteria</taxon>
        <taxon>Pseudomonadati</taxon>
        <taxon>Pseudomonadota</taxon>
        <taxon>Gammaproteobacteria</taxon>
        <taxon>Moraxellales</taxon>
        <taxon>Moraxellaceae</taxon>
        <taxon>Moraxella</taxon>
    </lineage>
</organism>
<comment type="caution">
    <text evidence="1">The sequence shown here is derived from an EMBL/GenBank/DDBJ whole genome shotgun (WGS) entry which is preliminary data.</text>
</comment>
<dbReference type="AlphaFoldDB" id="A0AB36DNZ0"/>
<dbReference type="Proteomes" id="UP000078295">
    <property type="component" value="Unassembled WGS sequence"/>
</dbReference>
<sequence>MMARLGNMLGGHQGRLFNIGMVMAGDILATATPAICPAPKTT</sequence>
<dbReference type="RefSeq" id="WP_259454790.1">
    <property type="nucleotide sequence ID" value="NZ_CP034662.1"/>
</dbReference>
<reference evidence="1 2" key="1">
    <citation type="journal article" date="2016" name="Genome Biol. Evol.">
        <title>Comparative Genomic Analyses of the Moraxella catarrhalis Serosensitive and Seroresistant Lineages Demonstrate Their Independent Evolution.</title>
        <authorList>
            <person name="Earl J.P."/>
            <person name="de Vries S.P."/>
            <person name="Ahmed A."/>
            <person name="Powell E."/>
            <person name="Schultz M.P."/>
            <person name="Hermans P.W."/>
            <person name="Hill D.J."/>
            <person name="Zhou Z."/>
            <person name="Constantinidou C.I."/>
            <person name="Hu F.Z."/>
            <person name="Bootsma H.J."/>
            <person name="Ehrlich G.D."/>
        </authorList>
    </citation>
    <scope>NUCLEOTIDE SEQUENCE [LARGE SCALE GENOMIC DNA]</scope>
    <source>
        <strain evidence="1 2">F23</strain>
    </source>
</reference>